<evidence type="ECO:0000256" key="1">
    <source>
        <dbReference type="SAM" id="MobiDB-lite"/>
    </source>
</evidence>
<keyword evidence="3" id="KW-1185">Reference proteome</keyword>
<feature type="region of interest" description="Disordered" evidence="1">
    <location>
        <begin position="1"/>
        <end position="24"/>
    </location>
</feature>
<dbReference type="Proteomes" id="UP000289738">
    <property type="component" value="Chromosome B03"/>
</dbReference>
<reference evidence="2 3" key="1">
    <citation type="submission" date="2019-01" db="EMBL/GenBank/DDBJ databases">
        <title>Sequencing of cultivated peanut Arachis hypogaea provides insights into genome evolution and oil improvement.</title>
        <authorList>
            <person name="Chen X."/>
        </authorList>
    </citation>
    <scope>NUCLEOTIDE SEQUENCE [LARGE SCALE GENOMIC DNA]</scope>
    <source>
        <strain evidence="3">cv. Fuhuasheng</strain>
        <tissue evidence="2">Leaves</tissue>
    </source>
</reference>
<dbReference type="AlphaFoldDB" id="A0A445A090"/>
<dbReference type="EMBL" id="SDMP01000013">
    <property type="protein sequence ID" value="RYR19812.1"/>
    <property type="molecule type" value="Genomic_DNA"/>
</dbReference>
<evidence type="ECO:0000313" key="2">
    <source>
        <dbReference type="EMBL" id="RYR19812.1"/>
    </source>
</evidence>
<comment type="caution">
    <text evidence="2">The sequence shown here is derived from an EMBL/GenBank/DDBJ whole genome shotgun (WGS) entry which is preliminary data.</text>
</comment>
<protein>
    <submittedName>
        <fullName evidence="2">Uncharacterized protein</fullName>
    </submittedName>
</protein>
<organism evidence="2 3">
    <name type="scientific">Arachis hypogaea</name>
    <name type="common">Peanut</name>
    <dbReference type="NCBI Taxonomy" id="3818"/>
    <lineage>
        <taxon>Eukaryota</taxon>
        <taxon>Viridiplantae</taxon>
        <taxon>Streptophyta</taxon>
        <taxon>Embryophyta</taxon>
        <taxon>Tracheophyta</taxon>
        <taxon>Spermatophyta</taxon>
        <taxon>Magnoliopsida</taxon>
        <taxon>eudicotyledons</taxon>
        <taxon>Gunneridae</taxon>
        <taxon>Pentapetalae</taxon>
        <taxon>rosids</taxon>
        <taxon>fabids</taxon>
        <taxon>Fabales</taxon>
        <taxon>Fabaceae</taxon>
        <taxon>Papilionoideae</taxon>
        <taxon>50 kb inversion clade</taxon>
        <taxon>dalbergioids sensu lato</taxon>
        <taxon>Dalbergieae</taxon>
        <taxon>Pterocarpus clade</taxon>
        <taxon>Arachis</taxon>
    </lineage>
</organism>
<gene>
    <name evidence="2" type="ORF">Ahy_B03g064718</name>
</gene>
<proteinExistence type="predicted"/>
<sequence>MESSFASTAPSASSSLPTPSKSRPKINHFRFSHSNISFCLSPKPNLLFLTKGSPPCQIVCPRVKAQLDEDKNDKRDKEYCYDWLKMEAYRRTYYFNDRIYEKKFHTQLQSHPHLSPNLEDQQKKREGTRMSNQLVRYDTTREAVQRKRLWMLRNMPGRCSCNWQFVVPGANGKARLRSSPKPTTAALVAISTETIKGTSSATAKKLANFMTFVPTPGFKPPRKTDK</sequence>
<feature type="compositionally biased region" description="Low complexity" evidence="1">
    <location>
        <begin position="1"/>
        <end position="21"/>
    </location>
</feature>
<accession>A0A445A090</accession>
<evidence type="ECO:0000313" key="3">
    <source>
        <dbReference type="Proteomes" id="UP000289738"/>
    </source>
</evidence>
<name>A0A445A090_ARAHY</name>